<feature type="signal peptide" evidence="2">
    <location>
        <begin position="1"/>
        <end position="25"/>
    </location>
</feature>
<organism evidence="3 4">
    <name type="scientific">Alkalibacter rhizosphaerae</name>
    <dbReference type="NCBI Taxonomy" id="2815577"/>
    <lineage>
        <taxon>Bacteria</taxon>
        <taxon>Bacillati</taxon>
        <taxon>Bacillota</taxon>
        <taxon>Clostridia</taxon>
        <taxon>Eubacteriales</taxon>
        <taxon>Eubacteriaceae</taxon>
        <taxon>Alkalibacter</taxon>
    </lineage>
</organism>
<evidence type="ECO:0000256" key="2">
    <source>
        <dbReference type="SAM" id="SignalP"/>
    </source>
</evidence>
<gene>
    <name evidence="3" type="ORF">J0B03_04635</name>
</gene>
<feature type="region of interest" description="Disordered" evidence="1">
    <location>
        <begin position="132"/>
        <end position="151"/>
    </location>
</feature>
<dbReference type="EMBL" id="CP071444">
    <property type="protein sequence ID" value="QSX09356.1"/>
    <property type="molecule type" value="Genomic_DNA"/>
</dbReference>
<accession>A0A974XGI2</accession>
<keyword evidence="2" id="KW-0732">Signal</keyword>
<sequence>MKNSKKILAAALVLVLLGGGGAVYAATTASNLDVLADATGKSVEAIVEDREEGETLGSIAAEEGKLEEFKAGMLENRKAVIAQRVEEGRLTQEEANEIQATMEENIANCDGTGTGMNLGQENGLGFGRQMGGNRTGTQAGSGFGNGMRNGR</sequence>
<dbReference type="KEGG" id="alka:J0B03_04635"/>
<dbReference type="InterPro" id="IPR024485">
    <property type="entry name" value="DUF2680"/>
</dbReference>
<dbReference type="AlphaFoldDB" id="A0A974XGI2"/>
<evidence type="ECO:0000313" key="3">
    <source>
        <dbReference type="EMBL" id="QSX09356.1"/>
    </source>
</evidence>
<evidence type="ECO:0000313" key="4">
    <source>
        <dbReference type="Proteomes" id="UP000663499"/>
    </source>
</evidence>
<dbReference type="Proteomes" id="UP000663499">
    <property type="component" value="Chromosome"/>
</dbReference>
<name>A0A974XGI2_9FIRM</name>
<proteinExistence type="predicted"/>
<dbReference type="RefSeq" id="WP_207300691.1">
    <property type="nucleotide sequence ID" value="NZ_CP071444.1"/>
</dbReference>
<keyword evidence="4" id="KW-1185">Reference proteome</keyword>
<dbReference type="Pfam" id="PF10925">
    <property type="entry name" value="DUF2680"/>
    <property type="match status" value="1"/>
</dbReference>
<reference evidence="3" key="1">
    <citation type="submission" date="2021-03" db="EMBL/GenBank/DDBJ databases">
        <title>Alkalibacter marinus sp. nov., isolated from tidal flat sediment.</title>
        <authorList>
            <person name="Namirimu T."/>
            <person name="Yang J.-A."/>
            <person name="Yang S.-H."/>
            <person name="Kim Y.-J."/>
            <person name="Kwon K.K."/>
        </authorList>
    </citation>
    <scope>NUCLEOTIDE SEQUENCE</scope>
    <source>
        <strain evidence="3">ES005</strain>
    </source>
</reference>
<evidence type="ECO:0000256" key="1">
    <source>
        <dbReference type="SAM" id="MobiDB-lite"/>
    </source>
</evidence>
<protein>
    <submittedName>
        <fullName evidence="3">DUF2680 domain-containing protein</fullName>
    </submittedName>
</protein>
<feature type="chain" id="PRO_5037722653" evidence="2">
    <location>
        <begin position="26"/>
        <end position="151"/>
    </location>
</feature>